<keyword evidence="7" id="KW-1185">Reference proteome</keyword>
<organism evidence="6 7">
    <name type="scientific">Anaerocolumna sedimenticola</name>
    <dbReference type="NCBI Taxonomy" id="2696063"/>
    <lineage>
        <taxon>Bacteria</taxon>
        <taxon>Bacillati</taxon>
        <taxon>Bacillota</taxon>
        <taxon>Clostridia</taxon>
        <taxon>Lachnospirales</taxon>
        <taxon>Lachnospiraceae</taxon>
        <taxon>Anaerocolumna</taxon>
    </lineage>
</organism>
<dbReference type="KEGG" id="anr:Ana3638_23840"/>
<feature type="transmembrane region" description="Helical" evidence="5">
    <location>
        <begin position="62"/>
        <end position="79"/>
    </location>
</feature>
<sequence length="146" mass="15788">MKKMWNKIQAALTVVGGFVGWFLGGFDGFLYALITLVVIDYITGVLCAIIDKDLCSEIGARGISKKVLIFILVGVAHVLDTNVLGAVGNTDANVLRTAVIFFYLSNEGISILENASHIGLPIPEKLKDILKQLHRREDGGSQEGKS</sequence>
<evidence type="ECO:0000313" key="7">
    <source>
        <dbReference type="Proteomes" id="UP000464314"/>
    </source>
</evidence>
<evidence type="ECO:0000313" key="6">
    <source>
        <dbReference type="EMBL" id="QHQ63432.1"/>
    </source>
</evidence>
<protein>
    <submittedName>
        <fullName evidence="6">Holin</fullName>
    </submittedName>
</protein>
<dbReference type="AlphaFoldDB" id="A0A6P1TT32"/>
<evidence type="ECO:0000256" key="1">
    <source>
        <dbReference type="ARBA" id="ARBA00004141"/>
    </source>
</evidence>
<proteinExistence type="predicted"/>
<dbReference type="RefSeq" id="WP_161840252.1">
    <property type="nucleotide sequence ID" value="NZ_CP048000.1"/>
</dbReference>
<evidence type="ECO:0000256" key="4">
    <source>
        <dbReference type="ARBA" id="ARBA00023136"/>
    </source>
</evidence>
<comment type="subcellular location">
    <subcellularLocation>
        <location evidence="1">Membrane</location>
        <topology evidence="1">Multi-pass membrane protein</topology>
    </subcellularLocation>
</comment>
<feature type="transmembrane region" description="Helical" evidence="5">
    <location>
        <begin position="7"/>
        <end position="23"/>
    </location>
</feature>
<reference evidence="6 7" key="1">
    <citation type="submission" date="2020-01" db="EMBL/GenBank/DDBJ databases">
        <title>Genome analysis of Anaerocolumna sp. CBA3638.</title>
        <authorList>
            <person name="Kim J."/>
            <person name="Roh S.W."/>
        </authorList>
    </citation>
    <scope>NUCLEOTIDE SEQUENCE [LARGE SCALE GENOMIC DNA]</scope>
    <source>
        <strain evidence="6 7">CBA3638</strain>
    </source>
</reference>
<accession>A0A6P1TT32</accession>
<dbReference type="NCBIfam" id="TIGR01593">
    <property type="entry name" value="holin_tox_secr"/>
    <property type="match status" value="1"/>
</dbReference>
<gene>
    <name evidence="6" type="ORF">Ana3638_23840</name>
</gene>
<dbReference type="Proteomes" id="UP000464314">
    <property type="component" value="Chromosome"/>
</dbReference>
<dbReference type="Pfam" id="PF05105">
    <property type="entry name" value="Phage_holin_4_1"/>
    <property type="match status" value="1"/>
</dbReference>
<dbReference type="EMBL" id="CP048000">
    <property type="protein sequence ID" value="QHQ63432.1"/>
    <property type="molecule type" value="Genomic_DNA"/>
</dbReference>
<dbReference type="GO" id="GO:0016020">
    <property type="term" value="C:membrane"/>
    <property type="evidence" value="ECO:0007669"/>
    <property type="project" value="UniProtKB-SubCell"/>
</dbReference>
<keyword evidence="3 5" id="KW-1133">Transmembrane helix</keyword>
<evidence type="ECO:0000256" key="2">
    <source>
        <dbReference type="ARBA" id="ARBA00022692"/>
    </source>
</evidence>
<keyword evidence="2 5" id="KW-0812">Transmembrane</keyword>
<name>A0A6P1TT32_9FIRM</name>
<evidence type="ECO:0000256" key="5">
    <source>
        <dbReference type="SAM" id="Phobius"/>
    </source>
</evidence>
<evidence type="ECO:0000256" key="3">
    <source>
        <dbReference type="ARBA" id="ARBA00022989"/>
    </source>
</evidence>
<dbReference type="InterPro" id="IPR006480">
    <property type="entry name" value="Phage_holin_4_1"/>
</dbReference>
<keyword evidence="4 5" id="KW-0472">Membrane</keyword>